<evidence type="ECO:0000313" key="1">
    <source>
        <dbReference type="EMBL" id="QNR70464.1"/>
    </source>
</evidence>
<geneLocation type="plasmid" evidence="1 2">
    <name>pPlas1</name>
</geneLocation>
<dbReference type="RefSeq" id="WP_190299771.1">
    <property type="nucleotide sequence ID" value="NZ_CP061173.1"/>
</dbReference>
<sequence length="115" mass="13094">MERQFRIKYTIDGKEKHTDVPNKAETVFDALHDLRQSGVENIEIGIVPYLSREHYNLLLNLTNAMSYVSDAIDQDETGALSEALAEMNLFTGSLDELCNGAFHYMRQLKKLISVE</sequence>
<organism evidence="1 2">
    <name type="scientific">Paenibacillus peoriae</name>
    <dbReference type="NCBI Taxonomy" id="59893"/>
    <lineage>
        <taxon>Bacteria</taxon>
        <taxon>Bacillati</taxon>
        <taxon>Bacillota</taxon>
        <taxon>Bacilli</taxon>
        <taxon>Bacillales</taxon>
        <taxon>Paenibacillaceae</taxon>
        <taxon>Paenibacillus</taxon>
    </lineage>
</organism>
<keyword evidence="1" id="KW-0614">Plasmid</keyword>
<gene>
    <name evidence="1" type="ORF">IAQ67_28555</name>
</gene>
<reference evidence="1 2" key="1">
    <citation type="submission" date="2020-09" db="EMBL/GenBank/DDBJ databases">
        <title>Characterization of Paenibacillus peoriae strain ZF390 with broad-spectrum antimicrobial activity as a potential biocontrol agent.</title>
        <authorList>
            <person name="Li L."/>
            <person name="Zhao Y."/>
            <person name="Li B."/>
            <person name="Xie X."/>
        </authorList>
    </citation>
    <scope>NUCLEOTIDE SEQUENCE [LARGE SCALE GENOMIC DNA]</scope>
    <source>
        <strain evidence="1 2">ZF390</strain>
        <plasmid evidence="1 2">pPlas1</plasmid>
    </source>
</reference>
<protein>
    <submittedName>
        <fullName evidence="1">Uncharacterized protein</fullName>
    </submittedName>
</protein>
<proteinExistence type="predicted"/>
<dbReference type="Proteomes" id="UP000516384">
    <property type="component" value="Plasmid pPlas1"/>
</dbReference>
<evidence type="ECO:0000313" key="2">
    <source>
        <dbReference type="Proteomes" id="UP000516384"/>
    </source>
</evidence>
<dbReference type="EMBL" id="CP061173">
    <property type="protein sequence ID" value="QNR70464.1"/>
    <property type="molecule type" value="Genomic_DNA"/>
</dbReference>
<accession>A0A7H0YHA6</accession>
<dbReference type="AlphaFoldDB" id="A0A7H0YHA6"/>
<name>A0A7H0YHA6_9BACL</name>